<dbReference type="InterPro" id="IPR050855">
    <property type="entry name" value="NDM-1-like"/>
</dbReference>
<keyword evidence="4" id="KW-1185">Reference proteome</keyword>
<organism evidence="3 4">
    <name type="scientific">Tengunoibacter tsumagoiensis</name>
    <dbReference type="NCBI Taxonomy" id="2014871"/>
    <lineage>
        <taxon>Bacteria</taxon>
        <taxon>Bacillati</taxon>
        <taxon>Chloroflexota</taxon>
        <taxon>Ktedonobacteria</taxon>
        <taxon>Ktedonobacterales</taxon>
        <taxon>Dictyobacteraceae</taxon>
        <taxon>Tengunoibacter</taxon>
    </lineage>
</organism>
<proteinExistence type="predicted"/>
<feature type="domain" description="Metallo-beta-lactamase" evidence="2">
    <location>
        <begin position="34"/>
        <end position="237"/>
    </location>
</feature>
<protein>
    <submittedName>
        <fullName evidence="3">MBL fold metallo-hydrolase</fullName>
    </submittedName>
</protein>
<dbReference type="Pfam" id="PF00753">
    <property type="entry name" value="Lactamase_B"/>
    <property type="match status" value="1"/>
</dbReference>
<evidence type="ECO:0000256" key="1">
    <source>
        <dbReference type="SAM" id="MobiDB-lite"/>
    </source>
</evidence>
<evidence type="ECO:0000313" key="3">
    <source>
        <dbReference type="EMBL" id="GCE11212.1"/>
    </source>
</evidence>
<feature type="compositionally biased region" description="Polar residues" evidence="1">
    <location>
        <begin position="1"/>
        <end position="16"/>
    </location>
</feature>
<sequence>MNSTPSNQSPQKQQAASPRHSPRSVHTITDRFSMDNTYLIEDERLIVVDPGSERNVRMLQDYLLHFLHRPVSDIDLIVLTHLHSDHTAGVAYLQTFCSAPVAASAIVRQLAERGKYADTALLPGMAHITEHLFGGTMHHLDLFRPDYAQRVKMVGLWLEDVMGLPGHPDWRVIASPGHTPDSLCLYNPFSRELLCGDTVITIEGGAPLLHGGTNRRQLHETLQTLRHLPIHYLYPGHGRAIIAQSPLTTVKVEW</sequence>
<feature type="region of interest" description="Disordered" evidence="1">
    <location>
        <begin position="1"/>
        <end position="26"/>
    </location>
</feature>
<evidence type="ECO:0000259" key="2">
    <source>
        <dbReference type="SMART" id="SM00849"/>
    </source>
</evidence>
<dbReference type="PANTHER" id="PTHR42951">
    <property type="entry name" value="METALLO-BETA-LACTAMASE DOMAIN-CONTAINING"/>
    <property type="match status" value="1"/>
</dbReference>
<dbReference type="SMART" id="SM00849">
    <property type="entry name" value="Lactamase_B"/>
    <property type="match status" value="1"/>
</dbReference>
<dbReference type="Proteomes" id="UP000287352">
    <property type="component" value="Unassembled WGS sequence"/>
</dbReference>
<dbReference type="GO" id="GO:0016787">
    <property type="term" value="F:hydrolase activity"/>
    <property type="evidence" value="ECO:0007669"/>
    <property type="project" value="UniProtKB-KW"/>
</dbReference>
<dbReference type="EMBL" id="BIFR01000001">
    <property type="protein sequence ID" value="GCE11212.1"/>
    <property type="molecule type" value="Genomic_DNA"/>
</dbReference>
<gene>
    <name evidence="3" type="ORF">KTT_10710</name>
</gene>
<dbReference type="InterPro" id="IPR036866">
    <property type="entry name" value="RibonucZ/Hydroxyglut_hydro"/>
</dbReference>
<keyword evidence="3" id="KW-0378">Hydrolase</keyword>
<dbReference type="SUPFAM" id="SSF56281">
    <property type="entry name" value="Metallo-hydrolase/oxidoreductase"/>
    <property type="match status" value="1"/>
</dbReference>
<name>A0A401ZWM4_9CHLR</name>
<evidence type="ECO:0000313" key="4">
    <source>
        <dbReference type="Proteomes" id="UP000287352"/>
    </source>
</evidence>
<accession>A0A401ZWM4</accession>
<dbReference type="Gene3D" id="3.60.15.10">
    <property type="entry name" value="Ribonuclease Z/Hydroxyacylglutathione hydrolase-like"/>
    <property type="match status" value="1"/>
</dbReference>
<comment type="caution">
    <text evidence="3">The sequence shown here is derived from an EMBL/GenBank/DDBJ whole genome shotgun (WGS) entry which is preliminary data.</text>
</comment>
<reference evidence="4" key="1">
    <citation type="submission" date="2018-12" db="EMBL/GenBank/DDBJ databases">
        <title>Tengunoibacter tsumagoiensis gen. nov., sp. nov., Dictyobacter kobayashii sp. nov., D. alpinus sp. nov., and D. joshuensis sp. nov. and description of Dictyobacteraceae fam. nov. within the order Ktedonobacterales isolated from Tengu-no-mugimeshi.</title>
        <authorList>
            <person name="Wang C.M."/>
            <person name="Zheng Y."/>
            <person name="Sakai Y."/>
            <person name="Toyoda A."/>
            <person name="Minakuchi Y."/>
            <person name="Abe K."/>
            <person name="Yokota A."/>
            <person name="Yabe S."/>
        </authorList>
    </citation>
    <scope>NUCLEOTIDE SEQUENCE [LARGE SCALE GENOMIC DNA]</scope>
    <source>
        <strain evidence="4">Uno3</strain>
    </source>
</reference>
<dbReference type="AlphaFoldDB" id="A0A401ZWM4"/>
<dbReference type="InterPro" id="IPR001279">
    <property type="entry name" value="Metallo-B-lactamas"/>
</dbReference>
<dbReference type="RefSeq" id="WP_161975289.1">
    <property type="nucleotide sequence ID" value="NZ_BIFR01000001.1"/>
</dbReference>